<protein>
    <submittedName>
        <fullName evidence="1">Uncharacterized protein</fullName>
    </submittedName>
</protein>
<reference evidence="1 2" key="1">
    <citation type="submission" date="2020-08" db="EMBL/GenBank/DDBJ databases">
        <authorList>
            <person name="Hejnol A."/>
        </authorList>
    </citation>
    <scope>NUCLEOTIDE SEQUENCE [LARGE SCALE GENOMIC DNA]</scope>
</reference>
<evidence type="ECO:0000313" key="1">
    <source>
        <dbReference type="EMBL" id="CAD5115269.1"/>
    </source>
</evidence>
<sequence length="167" mass="19805">MAYAPDYNTEYSDNFRLKAEEKGLNKEDIFRSQRTRPLEQCSIEQRNNFAGFISNKHKSIFRDEPSKDVLNKPYGRRLMHDETHPDLIYGSQWSSELADHNGCYSFPTTTNLQAEHPFYKNLEWMKEGETGNWPTNAWKEWTQISECPKYDGYSDQVEYSKYKTNVY</sequence>
<evidence type="ECO:0000313" key="2">
    <source>
        <dbReference type="Proteomes" id="UP000549394"/>
    </source>
</evidence>
<dbReference type="Proteomes" id="UP000549394">
    <property type="component" value="Unassembled WGS sequence"/>
</dbReference>
<keyword evidence="2" id="KW-1185">Reference proteome</keyword>
<accession>A0A7I8VGZ9</accession>
<dbReference type="AlphaFoldDB" id="A0A7I8VGZ9"/>
<dbReference type="OrthoDB" id="6279124at2759"/>
<organism evidence="1 2">
    <name type="scientific">Dimorphilus gyrociliatus</name>
    <dbReference type="NCBI Taxonomy" id="2664684"/>
    <lineage>
        <taxon>Eukaryota</taxon>
        <taxon>Metazoa</taxon>
        <taxon>Spiralia</taxon>
        <taxon>Lophotrochozoa</taxon>
        <taxon>Annelida</taxon>
        <taxon>Polychaeta</taxon>
        <taxon>Polychaeta incertae sedis</taxon>
        <taxon>Dinophilidae</taxon>
        <taxon>Dimorphilus</taxon>
    </lineage>
</organism>
<gene>
    <name evidence="1" type="ORF">DGYR_LOCUS4022</name>
</gene>
<proteinExistence type="predicted"/>
<dbReference type="EMBL" id="CAJFCJ010000006">
    <property type="protein sequence ID" value="CAD5115269.1"/>
    <property type="molecule type" value="Genomic_DNA"/>
</dbReference>
<name>A0A7I8VGZ9_9ANNE</name>
<comment type="caution">
    <text evidence="1">The sequence shown here is derived from an EMBL/GenBank/DDBJ whole genome shotgun (WGS) entry which is preliminary data.</text>
</comment>